<dbReference type="InterPro" id="IPR000719">
    <property type="entry name" value="Prot_kinase_dom"/>
</dbReference>
<keyword evidence="6" id="KW-1185">Reference proteome</keyword>
<evidence type="ECO:0000313" key="6">
    <source>
        <dbReference type="Proteomes" id="UP000722989"/>
    </source>
</evidence>
<protein>
    <submittedName>
        <fullName evidence="5">Diguanylate cyclase</fullName>
    </submittedName>
</protein>
<dbReference type="EMBL" id="JAATVY010000017">
    <property type="protein sequence ID" value="NJC72281.1"/>
    <property type="molecule type" value="Genomic_DNA"/>
</dbReference>
<feature type="domain" description="Protein kinase" evidence="3">
    <location>
        <begin position="1"/>
        <end position="276"/>
    </location>
</feature>
<dbReference type="InterPro" id="IPR011009">
    <property type="entry name" value="Kinase-like_dom_sf"/>
</dbReference>
<dbReference type="InterPro" id="IPR029016">
    <property type="entry name" value="GAF-like_dom_sf"/>
</dbReference>
<comment type="subcellular location">
    <subcellularLocation>
        <location evidence="1">Membrane</location>
        <topology evidence="1">Single-pass membrane protein</topology>
    </subcellularLocation>
</comment>
<name>A0ABX0Y2G9_9ACTN</name>
<sequence length="1672" mass="179430">MGTSSGAWSGSTLPTSADDQPVVLYESDRTRVSRVRLPQGAGTVTAIRKEALGASAAARTRHEIGILARLAAVPGVVRPVAGASADGHSIMLEDVAGRSLTEILRSERPDPAGLPRLALALARILAAVHRAGVVHRDVNPGNILLSGAGSTPRLIDFDLATTFAEVRPGFAHHREIAGRLPYLAPEQTGRTGLPVDLRADLYALGATLYEVAAGHPPFGDGDPLQLMRDILAREPQPLAQFVPGIPQGLSDVVARLLEKEPERRYQSAEGLAHDLSLLCENPAMSLRLGERDFPTRLSPPSGLVGRHTELDTMRAALDSALHSRSRGLLVTGAPGVGKSALITQLRPTVTARGGWFVAGKADQYRHDTASGVVVQALRELGRLLLAEPDAALAQQRDRILDALGANAGLITAAAPEFVTLLGADHRVTGGDPVEVEARLRQAALDLLGVVASPDRPVVLFLDDLQWASSSAIGIMDAIQTDEDLRGLLLVGAYRDQDVDAAHPLTAIFERWERLGAAPQVLRLGNLAAADLGVLVGQMLRLPTPAAAPLAAVLGERTGGNPYDTVELVNALRRDGALVLGDDGWRWDDASIRRYVGQGDVVDLLKDRIERLPGEGRALLEIMACLGGKVRLDLLAAASGRSPAAVPDLLAAALEDGLVDMDAADGAGPAAGAGTVRFRHDRVQQAARAGLDPAARGALHLAIARRLAAGAEFRAEAAEQYLVTVDALSDGAEQRMVAELFADAAAGVTRVSNHAIAERYLAAAGRLWLAVGVGPDDPSLIGLETAWHSALYSLGRLDEADEVYRSIERRCADPIDLVDAASLQVCSLTNRLRPADAVTFGFALLDRLGFAVPGDNVQDEIRNRTAAMNEWIERVTVAEDLRRPELTDRRALAASRLISRMSTSAFFAFFADQTALPWLVTEAQRLWDEYGPCAPLVNTVATACFSTIMVSDDHATGARVARHAIAVGQARGFGTPVAEARYLYAVSSCHWFEPVEEAIRQGRAAREALLRGGDLQSTCLAFWPSIFSLLDCGPTLDDLRSEVDAAVAFAERTGNDAAAVIQRGTYRQFVRAMSGETVAPGSFTDDTFDEDADVETNPRLAAHFHIYRALSAALFGDAEGLARHTAAAMRLNPLVKNLYPSAVAHLLQALALAHRIRTAPDTRPALLADLDGCRDWLARRAQDAPENFGHLLRLIEAERAWAIDEFRAAAVAFDAGLREAELRQRPWHRALIAERAALFHLEHGLERTGRELLAEARRRYEEWGATGKVRELDRTYPFLRRAGATAEDTRPRADRLGSSSVSSDNIDMLAILRASQALSSETGLDRLYASITEQMRTITGATGVRLLLFDEDAGDWVMQVPGPDGDGPIPAQEAGARGLLPLTAFRYAERTREPLLVENALRDDRFARDSYFVGVDRCSLLVVPIQKQGAMRGVLLLENRLSSGAFSADRLDAVLLIAGQLAVSLDNALLYRRLEDKVAERTRALRAANEQLEALSLTDSLTGLANRRRFDDVLQTAWHRAAVTGATIGIAMIDIDHFKRYNDEYGHPAGDECLRAIAGALAGSVRQETDLVCRYGGEEFAIIFPGTDAARAAEVAERARTAVAALARPHPSAELGFVTLSAGVAAMTADVGYTADALVKAADTALYQAKLRGRNRVWTAADPGDGAIGPHPA</sequence>
<dbReference type="Gene3D" id="3.30.70.270">
    <property type="match status" value="1"/>
</dbReference>
<dbReference type="InterPro" id="IPR027417">
    <property type="entry name" value="P-loop_NTPase"/>
</dbReference>
<dbReference type="InterPro" id="IPR000160">
    <property type="entry name" value="GGDEF_dom"/>
</dbReference>
<dbReference type="Pfam" id="PF13191">
    <property type="entry name" value="AAA_16"/>
    <property type="match status" value="1"/>
</dbReference>
<dbReference type="SMART" id="SM00220">
    <property type="entry name" value="S_TKc"/>
    <property type="match status" value="1"/>
</dbReference>
<comment type="caution">
    <text evidence="5">The sequence shown here is derived from an EMBL/GenBank/DDBJ whole genome shotgun (WGS) entry which is preliminary data.</text>
</comment>
<evidence type="ECO:0000256" key="1">
    <source>
        <dbReference type="ARBA" id="ARBA00004167"/>
    </source>
</evidence>
<dbReference type="PROSITE" id="PS50011">
    <property type="entry name" value="PROTEIN_KINASE_DOM"/>
    <property type="match status" value="1"/>
</dbReference>
<feature type="region of interest" description="Disordered" evidence="2">
    <location>
        <begin position="1"/>
        <end position="20"/>
    </location>
</feature>
<dbReference type="PROSITE" id="PS50887">
    <property type="entry name" value="GGDEF"/>
    <property type="match status" value="1"/>
</dbReference>
<dbReference type="PANTHER" id="PTHR43642">
    <property type="entry name" value="HYBRID SIGNAL TRANSDUCTION HISTIDINE KINASE G"/>
    <property type="match status" value="1"/>
</dbReference>
<dbReference type="InterPro" id="IPR043128">
    <property type="entry name" value="Rev_trsase/Diguanyl_cyclase"/>
</dbReference>
<feature type="domain" description="GGDEF" evidence="4">
    <location>
        <begin position="1525"/>
        <end position="1661"/>
    </location>
</feature>
<dbReference type="InterPro" id="IPR053159">
    <property type="entry name" value="Hybrid_Histidine_Kinase"/>
</dbReference>
<dbReference type="Gene3D" id="1.10.510.10">
    <property type="entry name" value="Transferase(Phosphotransferase) domain 1"/>
    <property type="match status" value="1"/>
</dbReference>
<dbReference type="InterPro" id="IPR029787">
    <property type="entry name" value="Nucleotide_cyclase"/>
</dbReference>
<dbReference type="SUPFAM" id="SSF56112">
    <property type="entry name" value="Protein kinase-like (PK-like)"/>
    <property type="match status" value="1"/>
</dbReference>
<dbReference type="Pfam" id="PF01590">
    <property type="entry name" value="GAF"/>
    <property type="match status" value="1"/>
</dbReference>
<dbReference type="Proteomes" id="UP000722989">
    <property type="component" value="Unassembled WGS sequence"/>
</dbReference>
<evidence type="ECO:0000313" key="5">
    <source>
        <dbReference type="EMBL" id="NJC72281.1"/>
    </source>
</evidence>
<organism evidence="5 6">
    <name type="scientific">Planosporangium thailandense</name>
    <dbReference type="NCBI Taxonomy" id="765197"/>
    <lineage>
        <taxon>Bacteria</taxon>
        <taxon>Bacillati</taxon>
        <taxon>Actinomycetota</taxon>
        <taxon>Actinomycetes</taxon>
        <taxon>Micromonosporales</taxon>
        <taxon>Micromonosporaceae</taxon>
        <taxon>Planosporangium</taxon>
    </lineage>
</organism>
<dbReference type="Pfam" id="PF00069">
    <property type="entry name" value="Pkinase"/>
    <property type="match status" value="1"/>
</dbReference>
<dbReference type="SMART" id="SM00065">
    <property type="entry name" value="GAF"/>
    <property type="match status" value="1"/>
</dbReference>
<evidence type="ECO:0000256" key="2">
    <source>
        <dbReference type="SAM" id="MobiDB-lite"/>
    </source>
</evidence>
<evidence type="ECO:0000259" key="4">
    <source>
        <dbReference type="PROSITE" id="PS50887"/>
    </source>
</evidence>
<feature type="compositionally biased region" description="Polar residues" evidence="2">
    <location>
        <begin position="1"/>
        <end position="18"/>
    </location>
</feature>
<proteinExistence type="predicted"/>
<dbReference type="SUPFAM" id="SSF52540">
    <property type="entry name" value="P-loop containing nucleoside triphosphate hydrolases"/>
    <property type="match status" value="1"/>
</dbReference>
<dbReference type="Gene3D" id="3.30.450.40">
    <property type="match status" value="1"/>
</dbReference>
<dbReference type="SMART" id="SM00267">
    <property type="entry name" value="GGDEF"/>
    <property type="match status" value="1"/>
</dbReference>
<reference evidence="5 6" key="1">
    <citation type="submission" date="2020-03" db="EMBL/GenBank/DDBJ databases">
        <title>WGS of the type strain of Planosporangium spp.</title>
        <authorList>
            <person name="Thawai C."/>
        </authorList>
    </citation>
    <scope>NUCLEOTIDE SEQUENCE [LARGE SCALE GENOMIC DNA]</scope>
    <source>
        <strain evidence="5 6">TBRC 5610</strain>
    </source>
</reference>
<dbReference type="PANTHER" id="PTHR43642:SF1">
    <property type="entry name" value="HYBRID SIGNAL TRANSDUCTION HISTIDINE KINASE G"/>
    <property type="match status" value="1"/>
</dbReference>
<evidence type="ECO:0000259" key="3">
    <source>
        <dbReference type="PROSITE" id="PS50011"/>
    </source>
</evidence>
<dbReference type="NCBIfam" id="TIGR00254">
    <property type="entry name" value="GGDEF"/>
    <property type="match status" value="1"/>
</dbReference>
<dbReference type="Pfam" id="PF00990">
    <property type="entry name" value="GGDEF"/>
    <property type="match status" value="1"/>
</dbReference>
<dbReference type="InterPro" id="IPR041664">
    <property type="entry name" value="AAA_16"/>
</dbReference>
<dbReference type="CDD" id="cd14014">
    <property type="entry name" value="STKc_PknB_like"/>
    <property type="match status" value="1"/>
</dbReference>
<dbReference type="SUPFAM" id="SSF55073">
    <property type="entry name" value="Nucleotide cyclase"/>
    <property type="match status" value="1"/>
</dbReference>
<accession>A0ABX0Y2G9</accession>
<gene>
    <name evidence="5" type="ORF">HC031_21550</name>
</gene>
<dbReference type="CDD" id="cd01949">
    <property type="entry name" value="GGDEF"/>
    <property type="match status" value="1"/>
</dbReference>
<dbReference type="InterPro" id="IPR003018">
    <property type="entry name" value="GAF"/>
</dbReference>
<dbReference type="SUPFAM" id="SSF55781">
    <property type="entry name" value="GAF domain-like"/>
    <property type="match status" value="1"/>
</dbReference>